<keyword evidence="2" id="KW-1185">Reference proteome</keyword>
<dbReference type="AlphaFoldDB" id="A0A841H389"/>
<evidence type="ECO:0000313" key="1">
    <source>
        <dbReference type="EMBL" id="MBB6072464.1"/>
    </source>
</evidence>
<dbReference type="SUPFAM" id="SSF53067">
    <property type="entry name" value="Actin-like ATPase domain"/>
    <property type="match status" value="2"/>
</dbReference>
<dbReference type="InterPro" id="IPR043129">
    <property type="entry name" value="ATPase_NBD"/>
</dbReference>
<comment type="caution">
    <text evidence="1">The sequence shown here is derived from an EMBL/GenBank/DDBJ whole genome shotgun (WGS) entry which is preliminary data.</text>
</comment>
<sequence>MKNSRLVSIDLGSAYTKVAIRRNWNAESDLLRDLPLASDEVDFCVPSVVARVDEGGRTRWTIGAAAAAQTPGDGVRIFRYWKARLFATGPRAQVSRDQMGQTAEAEGGENYDEVATEFFRGLRQSLEHSPYGEDIAASAVRVCVPKIDVADMDARVGSILDAAGWRPAHGRVTVYEPESNACGMFTRGRNATWYPPAASFTPRAGRSLHLMKMLEPEGLLQALRRMSGSFGVLVIDIGGFTTDFGYVQFDTSFSSNDWHRPTIVQQSYELGIRELDQAIYDSLDEGAQREIRALSPSQWDALKVDLYGGAPVTLGNGQRIGAGEGAERTVEALRNFADRVIAVRDTFLRDHVRGPVNAQTLTGGGSMIAPLHRAVVQALATDEHARVYDLLDENEPRQTLVQRGGYVDEDAVAARARRNQELVRGGSAIGGSSVFFE</sequence>
<evidence type="ECO:0000313" key="2">
    <source>
        <dbReference type="Proteomes" id="UP000582837"/>
    </source>
</evidence>
<dbReference type="EMBL" id="JACHIA010000015">
    <property type="protein sequence ID" value="MBB6072464.1"/>
    <property type="molecule type" value="Genomic_DNA"/>
</dbReference>
<dbReference type="RefSeq" id="WP_170038294.1">
    <property type="nucleotide sequence ID" value="NZ_JABDTL010000002.1"/>
</dbReference>
<organism evidence="1 2">
    <name type="scientific">Longimicrobium terrae</name>
    <dbReference type="NCBI Taxonomy" id="1639882"/>
    <lineage>
        <taxon>Bacteria</taxon>
        <taxon>Pseudomonadati</taxon>
        <taxon>Gemmatimonadota</taxon>
        <taxon>Longimicrobiia</taxon>
        <taxon>Longimicrobiales</taxon>
        <taxon>Longimicrobiaceae</taxon>
        <taxon>Longimicrobium</taxon>
    </lineage>
</organism>
<protein>
    <recommendedName>
        <fullName evidence="3">Hsp70 family protein</fullName>
    </recommendedName>
</protein>
<gene>
    <name evidence="1" type="ORF">HNQ61_004126</name>
</gene>
<reference evidence="1 2" key="1">
    <citation type="submission" date="2020-08" db="EMBL/GenBank/DDBJ databases">
        <title>Genomic Encyclopedia of Type Strains, Phase IV (KMG-IV): sequencing the most valuable type-strain genomes for metagenomic binning, comparative biology and taxonomic classification.</title>
        <authorList>
            <person name="Goeker M."/>
        </authorList>
    </citation>
    <scope>NUCLEOTIDE SEQUENCE [LARGE SCALE GENOMIC DNA]</scope>
    <source>
        <strain evidence="1 2">DSM 29007</strain>
    </source>
</reference>
<accession>A0A841H389</accession>
<name>A0A841H389_9BACT</name>
<evidence type="ECO:0008006" key="3">
    <source>
        <dbReference type="Google" id="ProtNLM"/>
    </source>
</evidence>
<proteinExistence type="predicted"/>
<dbReference type="Proteomes" id="UP000582837">
    <property type="component" value="Unassembled WGS sequence"/>
</dbReference>